<protein>
    <submittedName>
        <fullName evidence="3">Transposase</fullName>
    </submittedName>
</protein>
<feature type="domain" description="Transposase IS4-like" evidence="2">
    <location>
        <begin position="87"/>
        <end position="292"/>
    </location>
</feature>
<reference evidence="3" key="1">
    <citation type="submission" date="2015-04" db="EMBL/GenBank/DDBJ databases">
        <authorList>
            <person name="Syromyatnikov M.Y."/>
            <person name="Popov V.N."/>
        </authorList>
    </citation>
    <scope>NUCLEOTIDE SEQUENCE</scope>
    <source>
        <strain evidence="3">MO-1</strain>
    </source>
</reference>
<evidence type="ECO:0000313" key="10">
    <source>
        <dbReference type="EMBL" id="CRH05709.1"/>
    </source>
</evidence>
<dbReference type="InterPro" id="IPR047658">
    <property type="entry name" value="IS4-like_transpos"/>
</dbReference>
<keyword evidence="1" id="KW-0812">Transmembrane</keyword>
<dbReference type="EMBL" id="LO017727">
    <property type="protein sequence ID" value="CRH05292.1"/>
    <property type="molecule type" value="Genomic_DNA"/>
</dbReference>
<dbReference type="Gene3D" id="3.90.350.10">
    <property type="entry name" value="Transposase Inhibitor Protein From Tn5, Chain A, domain 1"/>
    <property type="match status" value="1"/>
</dbReference>
<name>A0A1S7LDH9_MAGMO</name>
<proteinExistence type="predicted"/>
<dbReference type="NCBIfam" id="NF033591">
    <property type="entry name" value="transpos_IS4_2"/>
    <property type="match status" value="1"/>
</dbReference>
<evidence type="ECO:0000259" key="2">
    <source>
        <dbReference type="Pfam" id="PF01609"/>
    </source>
</evidence>
<gene>
    <name evidence="3" type="ORF">MAGMO_0250</name>
    <name evidence="4" type="ORF">MAGMO_0778</name>
    <name evidence="5" type="ORF">MAGMO_1074</name>
    <name evidence="6" type="ORF">MAGMO_1098</name>
    <name evidence="7" type="ORF">MAGMO_1115</name>
    <name evidence="8" type="ORF">MAGMO_1190</name>
    <name evidence="9" type="ORF">MAGMO_1379</name>
    <name evidence="10" type="ORF">MAGMO_1521</name>
</gene>
<evidence type="ECO:0000313" key="4">
    <source>
        <dbReference type="EMBL" id="CRH04979.1"/>
    </source>
</evidence>
<evidence type="ECO:0000313" key="8">
    <source>
        <dbReference type="EMBL" id="CRH05384.1"/>
    </source>
</evidence>
<feature type="transmembrane region" description="Helical" evidence="1">
    <location>
        <begin position="104"/>
        <end position="125"/>
    </location>
</feature>
<dbReference type="GO" id="GO:0004803">
    <property type="term" value="F:transposase activity"/>
    <property type="evidence" value="ECO:0007669"/>
    <property type="project" value="InterPro"/>
</dbReference>
<dbReference type="EMBL" id="LO017727">
    <property type="protein sequence ID" value="CRH05268.1"/>
    <property type="molecule type" value="Genomic_DNA"/>
</dbReference>
<dbReference type="AlphaFoldDB" id="A0A1S7LDH9"/>
<keyword evidence="1" id="KW-1133">Transmembrane helix</keyword>
<accession>A0A1S7LDH9</accession>
<evidence type="ECO:0000313" key="6">
    <source>
        <dbReference type="EMBL" id="CRH05292.1"/>
    </source>
</evidence>
<feature type="transmembrane region" description="Helical" evidence="1">
    <location>
        <begin position="285"/>
        <end position="302"/>
    </location>
</feature>
<dbReference type="EMBL" id="LO017727">
    <property type="protein sequence ID" value="CRH04979.1"/>
    <property type="molecule type" value="Genomic_DNA"/>
</dbReference>
<dbReference type="InterPro" id="IPR012337">
    <property type="entry name" value="RNaseH-like_sf"/>
</dbReference>
<dbReference type="EMBL" id="LO017727">
    <property type="protein sequence ID" value="CRH05309.1"/>
    <property type="molecule type" value="Genomic_DNA"/>
</dbReference>
<dbReference type="SUPFAM" id="SSF53098">
    <property type="entry name" value="Ribonuclease H-like"/>
    <property type="match status" value="1"/>
</dbReference>
<dbReference type="Pfam" id="PF01609">
    <property type="entry name" value="DDE_Tnp_1"/>
    <property type="match status" value="1"/>
</dbReference>
<dbReference type="EMBL" id="LO017727">
    <property type="protein sequence ID" value="CRH05569.1"/>
    <property type="molecule type" value="Genomic_DNA"/>
</dbReference>
<evidence type="ECO:0000313" key="3">
    <source>
        <dbReference type="EMBL" id="CRH04463.1"/>
    </source>
</evidence>
<sequence length="353" mass="41045">MLEVNPLTDQFKTGLGWHQARIHFLVLFLEALIKVRTVNLTEIATAMDGRAKIASNYKRLQRFLHHYPLDFVCFTQWMMSWVKIEQPWLLCLDRTNWEFGKTPINFLVLAVAYKGAAIPLFWTLLSKKGNSSTRVRKALINRFRRAFPGVQVACLTADREFRGEQWIRFLKEVKIPFRIRIPNNTLATNKRGNALLHVRRLFMIQPGEVMVLNKPRQVWGITVHLAATRTLAGEHVIIITDRDPSTALSDYCKRWEIETLFGCLKSRGFNLEQTHLSKRKRISKLFALLAVAFAWAYQIGIWQSQKRPIKLKKHRRLAQSLFRCGLDCIRHILLNRTSSSSDYREVVNVLSCT</sequence>
<dbReference type="GO" id="GO:0006313">
    <property type="term" value="P:DNA transposition"/>
    <property type="evidence" value="ECO:0007669"/>
    <property type="project" value="InterPro"/>
</dbReference>
<dbReference type="GO" id="GO:0003677">
    <property type="term" value="F:DNA binding"/>
    <property type="evidence" value="ECO:0007669"/>
    <property type="project" value="InterPro"/>
</dbReference>
<dbReference type="EMBL" id="LO017727">
    <property type="protein sequence ID" value="CRH05709.1"/>
    <property type="molecule type" value="Genomic_DNA"/>
</dbReference>
<dbReference type="EMBL" id="LO017727">
    <property type="protein sequence ID" value="CRH05384.1"/>
    <property type="molecule type" value="Genomic_DNA"/>
</dbReference>
<keyword evidence="1" id="KW-0472">Membrane</keyword>
<evidence type="ECO:0000313" key="5">
    <source>
        <dbReference type="EMBL" id="CRH05268.1"/>
    </source>
</evidence>
<evidence type="ECO:0000313" key="9">
    <source>
        <dbReference type="EMBL" id="CRH05569.1"/>
    </source>
</evidence>
<organism evidence="3">
    <name type="scientific">Magnetococcus massalia (strain MO-1)</name>
    <dbReference type="NCBI Taxonomy" id="451514"/>
    <lineage>
        <taxon>Bacteria</taxon>
        <taxon>Pseudomonadati</taxon>
        <taxon>Pseudomonadota</taxon>
        <taxon>Magnetococcia</taxon>
        <taxon>Magnetococcales</taxon>
        <taxon>Magnetococcaceae</taxon>
        <taxon>Magnetococcus</taxon>
    </lineage>
</organism>
<evidence type="ECO:0000256" key="1">
    <source>
        <dbReference type="SAM" id="Phobius"/>
    </source>
</evidence>
<evidence type="ECO:0000313" key="7">
    <source>
        <dbReference type="EMBL" id="CRH05309.1"/>
    </source>
</evidence>
<dbReference type="InterPro" id="IPR002559">
    <property type="entry name" value="Transposase_11"/>
</dbReference>
<dbReference type="EMBL" id="LO017727">
    <property type="protein sequence ID" value="CRH04463.1"/>
    <property type="molecule type" value="Genomic_DNA"/>
</dbReference>